<feature type="signal peptide" evidence="1">
    <location>
        <begin position="1"/>
        <end position="19"/>
    </location>
</feature>
<dbReference type="PANTHER" id="PTHR43194">
    <property type="entry name" value="HYDROLASE ALPHA/BETA FOLD FAMILY"/>
    <property type="match status" value="1"/>
</dbReference>
<gene>
    <name evidence="2" type="ORF">DLJ53_06040</name>
</gene>
<dbReference type="RefSeq" id="WP_111343162.1">
    <property type="nucleotide sequence ID" value="NZ_QHHQ01000001.1"/>
</dbReference>
<dbReference type="Proteomes" id="UP000249590">
    <property type="component" value="Unassembled WGS sequence"/>
</dbReference>
<dbReference type="OrthoDB" id="7820973at2"/>
<keyword evidence="1" id="KW-0732">Signal</keyword>
<evidence type="ECO:0000256" key="1">
    <source>
        <dbReference type="SAM" id="SignalP"/>
    </source>
</evidence>
<feature type="chain" id="PRO_5032688678" evidence="1">
    <location>
        <begin position="20"/>
        <end position="338"/>
    </location>
</feature>
<sequence>MRSILALVGAIALAGPAAADYRVKEIGSFHVGGEVVELSGLDKQMISFTKGMKPIEVDPNGNFNVGQMYVQYVKLAEPTGLPVLMWHGGGLTGVTWETKPDGDPGWQQFFLEAGHDVYVSDAVERGRSSWARYPEIYDGPPLFRTMKEGWHLFRIGPQDGWDIDPAKRVAMDGTQFPLEAYNQFTKQSVPRWVSNDVRTQAAYNALVEKVCPCIVVVHSQGGNFGYNAALANPDLVKALVAIEPSGAPKAEEADASRVANVPHLMVWGDYMDMKPWPTFQAASRAWADAIEGAGGTVTWMPLPEEGLTGNSHMLMMDKNSDAVAAKIEEWIKANVTKD</sequence>
<dbReference type="InterPro" id="IPR050228">
    <property type="entry name" value="Carboxylesterase_BioH"/>
</dbReference>
<dbReference type="CDD" id="cd12808">
    <property type="entry name" value="Esterase_713_like-1"/>
    <property type="match status" value="1"/>
</dbReference>
<proteinExistence type="predicted"/>
<accession>A0A8B2NYW1</accession>
<evidence type="ECO:0000313" key="2">
    <source>
        <dbReference type="EMBL" id="RAI04021.1"/>
    </source>
</evidence>
<dbReference type="SUPFAM" id="SSF53474">
    <property type="entry name" value="alpha/beta-Hydrolases"/>
    <property type="match status" value="1"/>
</dbReference>
<dbReference type="PANTHER" id="PTHR43194:SF5">
    <property type="entry name" value="PIMELOYL-[ACYL-CARRIER PROTEIN] METHYL ESTER ESTERASE"/>
    <property type="match status" value="1"/>
</dbReference>
<organism evidence="2 3">
    <name type="scientific">Acuticoccus sediminis</name>
    <dbReference type="NCBI Taxonomy" id="2184697"/>
    <lineage>
        <taxon>Bacteria</taxon>
        <taxon>Pseudomonadati</taxon>
        <taxon>Pseudomonadota</taxon>
        <taxon>Alphaproteobacteria</taxon>
        <taxon>Hyphomicrobiales</taxon>
        <taxon>Amorphaceae</taxon>
        <taxon>Acuticoccus</taxon>
    </lineage>
</organism>
<dbReference type="Gene3D" id="3.40.50.1820">
    <property type="entry name" value="alpha/beta hydrolase"/>
    <property type="match status" value="1"/>
</dbReference>
<evidence type="ECO:0000313" key="3">
    <source>
        <dbReference type="Proteomes" id="UP000249590"/>
    </source>
</evidence>
<dbReference type="AlphaFoldDB" id="A0A8B2NYW1"/>
<keyword evidence="3" id="KW-1185">Reference proteome</keyword>
<reference evidence="2 3" key="1">
    <citation type="submission" date="2018-05" db="EMBL/GenBank/DDBJ databases">
        <title>Acuticoccus sediminis sp. nov., isolated from deep-sea sediment of Indian Ocean.</title>
        <authorList>
            <person name="Liu X."/>
            <person name="Lai Q."/>
            <person name="Du Y."/>
            <person name="Sun F."/>
            <person name="Zhang X."/>
            <person name="Wang S."/>
            <person name="Shao Z."/>
        </authorList>
    </citation>
    <scope>NUCLEOTIDE SEQUENCE [LARGE SCALE GENOMIC DNA]</scope>
    <source>
        <strain evidence="2 3">PTG4-2</strain>
    </source>
</reference>
<name>A0A8B2NYW1_9HYPH</name>
<dbReference type="InterPro" id="IPR029058">
    <property type="entry name" value="AB_hydrolase_fold"/>
</dbReference>
<protein>
    <submittedName>
        <fullName evidence="2">Esterase</fullName>
    </submittedName>
</protein>
<comment type="caution">
    <text evidence="2">The sequence shown here is derived from an EMBL/GenBank/DDBJ whole genome shotgun (WGS) entry which is preliminary data.</text>
</comment>
<dbReference type="EMBL" id="QHHQ01000001">
    <property type="protein sequence ID" value="RAI04021.1"/>
    <property type="molecule type" value="Genomic_DNA"/>
</dbReference>